<accession>A0A7S2YFH2</accession>
<evidence type="ECO:0000313" key="2">
    <source>
        <dbReference type="EMBL" id="CAD9973943.1"/>
    </source>
</evidence>
<feature type="region of interest" description="Disordered" evidence="1">
    <location>
        <begin position="127"/>
        <end position="152"/>
    </location>
</feature>
<gene>
    <name evidence="2" type="ORF">APAL1065_LOCUS15652</name>
</gene>
<feature type="compositionally biased region" description="Polar residues" evidence="1">
    <location>
        <begin position="200"/>
        <end position="210"/>
    </location>
</feature>
<reference evidence="2" key="1">
    <citation type="submission" date="2021-01" db="EMBL/GenBank/DDBJ databases">
        <authorList>
            <person name="Corre E."/>
            <person name="Pelletier E."/>
            <person name="Niang G."/>
            <person name="Scheremetjew M."/>
            <person name="Finn R."/>
            <person name="Kale V."/>
            <person name="Holt S."/>
            <person name="Cochrane G."/>
            <person name="Meng A."/>
            <person name="Brown T."/>
            <person name="Cohen L."/>
        </authorList>
    </citation>
    <scope>NUCLEOTIDE SEQUENCE</scope>
    <source>
        <strain evidence="2">CCMP125</strain>
    </source>
</reference>
<dbReference type="EMBL" id="HBHT01023327">
    <property type="protein sequence ID" value="CAD9973943.1"/>
    <property type="molecule type" value="Transcribed_RNA"/>
</dbReference>
<feature type="region of interest" description="Disordered" evidence="1">
    <location>
        <begin position="193"/>
        <end position="223"/>
    </location>
</feature>
<feature type="region of interest" description="Disordered" evidence="1">
    <location>
        <begin position="1"/>
        <end position="28"/>
    </location>
</feature>
<evidence type="ECO:0000256" key="1">
    <source>
        <dbReference type="SAM" id="MobiDB-lite"/>
    </source>
</evidence>
<dbReference type="AlphaFoldDB" id="A0A7S2YFH2"/>
<sequence length="264" mass="28535">MGRKKRGNNAQNQVSAEHSGGAKKSKSDTAESFLVKKYRADKITVAMDAFVKYTKSHRMLDAQYVRWTKGVTPEKPFVFSTRVGGTDLGWGRGTTRDSAIDCAVRAAFSLVGAHGYRNFPLDDDCLMEEPTEALPPPPPPPPPLPPGVPPPFPSFQPPPVAVLLPPPPVAIPQPQYMVQSAPVATTVTPATAVSTTNTSDATQPAISLNLSKPPDQPKKKQLKGGLTLVYSPEHEGADEECMEEKRARLDRYLKVLGHASQSKS</sequence>
<feature type="compositionally biased region" description="Pro residues" evidence="1">
    <location>
        <begin position="133"/>
        <end position="152"/>
    </location>
</feature>
<protein>
    <submittedName>
        <fullName evidence="2">Uncharacterized protein</fullName>
    </submittedName>
</protein>
<proteinExistence type="predicted"/>
<organism evidence="2">
    <name type="scientific">Entomoneis paludosa</name>
    <dbReference type="NCBI Taxonomy" id="265537"/>
    <lineage>
        <taxon>Eukaryota</taxon>
        <taxon>Sar</taxon>
        <taxon>Stramenopiles</taxon>
        <taxon>Ochrophyta</taxon>
        <taxon>Bacillariophyta</taxon>
        <taxon>Bacillariophyceae</taxon>
        <taxon>Bacillariophycidae</taxon>
        <taxon>Entomoneidaceae</taxon>
        <taxon>Entomoneis</taxon>
    </lineage>
</organism>
<name>A0A7S2YFH2_9STRA</name>